<dbReference type="AlphaFoldDB" id="A0A4R2TNW1"/>
<dbReference type="RefSeq" id="WP_330571381.1">
    <property type="nucleotide sequence ID" value="NZ_CP058648.1"/>
</dbReference>
<evidence type="ECO:0000256" key="1">
    <source>
        <dbReference type="ARBA" id="ARBA00001933"/>
    </source>
</evidence>
<keyword evidence="2" id="KW-0808">Transferase</keyword>
<protein>
    <submittedName>
        <fullName evidence="2">Aminotransferase class III</fullName>
    </submittedName>
</protein>
<evidence type="ECO:0000313" key="3">
    <source>
        <dbReference type="Proteomes" id="UP000295504"/>
    </source>
</evidence>
<name>A0A4R2TNW1_9FIRM</name>
<comment type="caution">
    <text evidence="2">The sequence shown here is derived from an EMBL/GenBank/DDBJ whole genome shotgun (WGS) entry which is preliminary data.</text>
</comment>
<dbReference type="SUPFAM" id="SSF53383">
    <property type="entry name" value="PLP-dependent transferases"/>
    <property type="match status" value="1"/>
</dbReference>
<sequence length="145" mass="16094">MEQISPAGPIYQAGTLSGNPLAMSAGITTLSILKSKPEIYEHIDRLGLMLETGFRDIAKKYNIQAVVNRVGSMLTTFFTDKEVVDFESAMSSNTNLYVEFFTGMLEQGIYMSPSQFEAMFISYAHTEEDIARTIEAADKVMSNII</sequence>
<dbReference type="Proteomes" id="UP000295504">
    <property type="component" value="Unassembled WGS sequence"/>
</dbReference>
<dbReference type="PANTHER" id="PTHR43713">
    <property type="entry name" value="GLUTAMATE-1-SEMIALDEHYDE 2,1-AMINOMUTASE"/>
    <property type="match status" value="1"/>
</dbReference>
<dbReference type="EMBL" id="SLYC01000005">
    <property type="protein sequence ID" value="TCQ05231.1"/>
    <property type="molecule type" value="Genomic_DNA"/>
</dbReference>
<reference evidence="2 3" key="1">
    <citation type="submission" date="2019-03" db="EMBL/GenBank/DDBJ databases">
        <title>Genomic Encyclopedia of Type Strains, Phase IV (KMG-IV): sequencing the most valuable type-strain genomes for metagenomic binning, comparative biology and taxonomic classification.</title>
        <authorList>
            <person name="Goeker M."/>
        </authorList>
    </citation>
    <scope>NUCLEOTIDE SEQUENCE [LARGE SCALE GENOMIC DNA]</scope>
    <source>
        <strain evidence="2 3">DSM 100013</strain>
    </source>
</reference>
<dbReference type="GO" id="GO:0030170">
    <property type="term" value="F:pyridoxal phosphate binding"/>
    <property type="evidence" value="ECO:0007669"/>
    <property type="project" value="InterPro"/>
</dbReference>
<dbReference type="InterPro" id="IPR015424">
    <property type="entry name" value="PyrdxlP-dep_Trfase"/>
</dbReference>
<dbReference type="Gene3D" id="3.90.1150.10">
    <property type="entry name" value="Aspartate Aminotransferase, domain 1"/>
    <property type="match status" value="1"/>
</dbReference>
<accession>A0A4R2TNW1</accession>
<evidence type="ECO:0000313" key="2">
    <source>
        <dbReference type="EMBL" id="TCQ05231.1"/>
    </source>
</evidence>
<keyword evidence="3" id="KW-1185">Reference proteome</keyword>
<gene>
    <name evidence="2" type="ORF">EDD79_100546</name>
</gene>
<proteinExistence type="predicted"/>
<dbReference type="InterPro" id="IPR005814">
    <property type="entry name" value="Aminotrans_3"/>
</dbReference>
<dbReference type="Pfam" id="PF00202">
    <property type="entry name" value="Aminotran_3"/>
    <property type="match status" value="1"/>
</dbReference>
<dbReference type="GO" id="GO:0008483">
    <property type="term" value="F:transaminase activity"/>
    <property type="evidence" value="ECO:0007669"/>
    <property type="project" value="UniProtKB-KW"/>
</dbReference>
<organism evidence="2 3">
    <name type="scientific">Serpentinicella alkaliphila</name>
    <dbReference type="NCBI Taxonomy" id="1734049"/>
    <lineage>
        <taxon>Bacteria</taxon>
        <taxon>Bacillati</taxon>
        <taxon>Bacillota</taxon>
        <taxon>Clostridia</taxon>
        <taxon>Peptostreptococcales</taxon>
        <taxon>Natronincolaceae</taxon>
        <taxon>Serpentinicella</taxon>
    </lineage>
</organism>
<dbReference type="PANTHER" id="PTHR43713:SF3">
    <property type="entry name" value="GLUTAMATE-1-SEMIALDEHYDE 2,1-AMINOMUTASE 1, CHLOROPLASTIC-RELATED"/>
    <property type="match status" value="1"/>
</dbReference>
<dbReference type="InterPro" id="IPR015422">
    <property type="entry name" value="PyrdxlP-dep_Trfase_small"/>
</dbReference>
<comment type="cofactor">
    <cofactor evidence="1">
        <name>pyridoxal 5'-phosphate</name>
        <dbReference type="ChEBI" id="CHEBI:597326"/>
    </cofactor>
</comment>
<keyword evidence="2" id="KW-0032">Aminotransferase</keyword>